<feature type="domain" description="ABC transporter" evidence="7">
    <location>
        <begin position="264"/>
        <end position="574"/>
    </location>
</feature>
<feature type="domain" description="ABC transmembrane type-1" evidence="8">
    <location>
        <begin position="37"/>
        <end position="318"/>
    </location>
</feature>
<dbReference type="OrthoDB" id="4966664at2"/>
<dbReference type="PROSITE" id="PS50929">
    <property type="entry name" value="ABC_TM1F"/>
    <property type="match status" value="1"/>
</dbReference>
<evidence type="ECO:0000256" key="2">
    <source>
        <dbReference type="ARBA" id="ARBA00022692"/>
    </source>
</evidence>
<evidence type="ECO:0000256" key="1">
    <source>
        <dbReference type="ARBA" id="ARBA00004651"/>
    </source>
</evidence>
<dbReference type="PROSITE" id="PS00211">
    <property type="entry name" value="ABC_TRANSPORTER_1"/>
    <property type="match status" value="1"/>
</dbReference>
<dbReference type="GO" id="GO:0005886">
    <property type="term" value="C:plasma membrane"/>
    <property type="evidence" value="ECO:0007669"/>
    <property type="project" value="UniProtKB-SubCell"/>
</dbReference>
<dbReference type="Pfam" id="PF00664">
    <property type="entry name" value="ABC_membrane"/>
    <property type="match status" value="1"/>
</dbReference>
<dbReference type="RefSeq" id="WP_143944577.1">
    <property type="nucleotide sequence ID" value="NZ_VKLS01000545.1"/>
</dbReference>
<evidence type="ECO:0000313" key="9">
    <source>
        <dbReference type="EMBL" id="TSB26766.1"/>
    </source>
</evidence>
<feature type="compositionally biased region" description="Low complexity" evidence="5">
    <location>
        <begin position="584"/>
        <end position="603"/>
    </location>
</feature>
<evidence type="ECO:0000256" key="5">
    <source>
        <dbReference type="SAM" id="MobiDB-lite"/>
    </source>
</evidence>
<feature type="transmembrane region" description="Helical" evidence="6">
    <location>
        <begin position="73"/>
        <end position="93"/>
    </location>
</feature>
<dbReference type="PANTHER" id="PTHR43394:SF1">
    <property type="entry name" value="ATP-BINDING CASSETTE SUB-FAMILY B MEMBER 10, MITOCHONDRIAL"/>
    <property type="match status" value="1"/>
</dbReference>
<feature type="transmembrane region" description="Helical" evidence="6">
    <location>
        <begin position="258"/>
        <end position="279"/>
    </location>
</feature>
<dbReference type="PANTHER" id="PTHR43394">
    <property type="entry name" value="ATP-DEPENDENT PERMEASE MDL1, MITOCHONDRIAL"/>
    <property type="match status" value="1"/>
</dbReference>
<dbReference type="CDD" id="cd07346">
    <property type="entry name" value="ABC_6TM_exporters"/>
    <property type="match status" value="1"/>
</dbReference>
<dbReference type="Gene3D" id="3.40.50.300">
    <property type="entry name" value="P-loop containing nucleotide triphosphate hydrolases"/>
    <property type="match status" value="1"/>
</dbReference>
<feature type="transmembrane region" description="Helical" evidence="6">
    <location>
        <begin position="148"/>
        <end position="169"/>
    </location>
</feature>
<dbReference type="SUPFAM" id="SSF52540">
    <property type="entry name" value="P-loop containing nucleoside triphosphate hydrolases"/>
    <property type="match status" value="1"/>
</dbReference>
<evidence type="ECO:0000256" key="4">
    <source>
        <dbReference type="ARBA" id="ARBA00023136"/>
    </source>
</evidence>
<dbReference type="InterPro" id="IPR036640">
    <property type="entry name" value="ABC1_TM_sf"/>
</dbReference>
<evidence type="ECO:0000259" key="7">
    <source>
        <dbReference type="PROSITE" id="PS50893"/>
    </source>
</evidence>
<evidence type="ECO:0000256" key="3">
    <source>
        <dbReference type="ARBA" id="ARBA00022989"/>
    </source>
</evidence>
<accession>A0A553YC44</accession>
<evidence type="ECO:0000256" key="6">
    <source>
        <dbReference type="SAM" id="Phobius"/>
    </source>
</evidence>
<feature type="region of interest" description="Disordered" evidence="5">
    <location>
        <begin position="575"/>
        <end position="626"/>
    </location>
</feature>
<organism evidence="9 10">
    <name type="scientific">Streptomyces benahoarensis</name>
    <dbReference type="NCBI Taxonomy" id="2595054"/>
    <lineage>
        <taxon>Bacteria</taxon>
        <taxon>Bacillati</taxon>
        <taxon>Actinomycetota</taxon>
        <taxon>Actinomycetes</taxon>
        <taxon>Kitasatosporales</taxon>
        <taxon>Streptomycetaceae</taxon>
        <taxon>Streptomyces</taxon>
    </lineage>
</organism>
<dbReference type="PROSITE" id="PS50893">
    <property type="entry name" value="ABC_TRANSPORTER_2"/>
    <property type="match status" value="1"/>
</dbReference>
<dbReference type="SUPFAM" id="SSF90123">
    <property type="entry name" value="ABC transporter transmembrane region"/>
    <property type="match status" value="1"/>
</dbReference>
<dbReference type="InterPro" id="IPR011527">
    <property type="entry name" value="ABC1_TM_dom"/>
</dbReference>
<dbReference type="GO" id="GO:0016887">
    <property type="term" value="F:ATP hydrolysis activity"/>
    <property type="evidence" value="ECO:0007669"/>
    <property type="project" value="InterPro"/>
</dbReference>
<dbReference type="Proteomes" id="UP000320888">
    <property type="component" value="Unassembled WGS sequence"/>
</dbReference>
<keyword evidence="10" id="KW-1185">Reference proteome</keyword>
<keyword evidence="9" id="KW-0547">Nucleotide-binding</keyword>
<dbReference type="InterPro" id="IPR003439">
    <property type="entry name" value="ABC_transporter-like_ATP-bd"/>
</dbReference>
<dbReference type="InterPro" id="IPR017871">
    <property type="entry name" value="ABC_transporter-like_CS"/>
</dbReference>
<dbReference type="Pfam" id="PF00005">
    <property type="entry name" value="ABC_tran"/>
    <property type="match status" value="1"/>
</dbReference>
<dbReference type="Gene3D" id="1.20.1560.10">
    <property type="entry name" value="ABC transporter type 1, transmembrane domain"/>
    <property type="match status" value="1"/>
</dbReference>
<protein>
    <submittedName>
        <fullName evidence="9">ABC transporter ATP-binding protein</fullName>
    </submittedName>
</protein>
<comment type="subcellular location">
    <subcellularLocation>
        <location evidence="1">Cell membrane</location>
        <topology evidence="1">Multi-pass membrane protein</topology>
    </subcellularLocation>
</comment>
<keyword evidence="4 6" id="KW-0472">Membrane</keyword>
<feature type="transmembrane region" description="Helical" evidence="6">
    <location>
        <begin position="33"/>
        <end position="53"/>
    </location>
</feature>
<comment type="caution">
    <text evidence="9">The sequence shown here is derived from an EMBL/GenBank/DDBJ whole genome shotgun (WGS) entry which is preliminary data.</text>
</comment>
<dbReference type="GO" id="GO:0005524">
    <property type="term" value="F:ATP binding"/>
    <property type="evidence" value="ECO:0007669"/>
    <property type="project" value="UniProtKB-KW"/>
</dbReference>
<evidence type="ECO:0000259" key="8">
    <source>
        <dbReference type="PROSITE" id="PS50929"/>
    </source>
</evidence>
<keyword evidence="2 6" id="KW-0812">Transmembrane</keyword>
<dbReference type="InterPro" id="IPR027417">
    <property type="entry name" value="P-loop_NTPase"/>
</dbReference>
<gene>
    <name evidence="9" type="ORF">FNZ23_26650</name>
</gene>
<dbReference type="EMBL" id="VKLS01000545">
    <property type="protein sequence ID" value="TSB26766.1"/>
    <property type="molecule type" value="Genomic_DNA"/>
</dbReference>
<dbReference type="InterPro" id="IPR039421">
    <property type="entry name" value="Type_1_exporter"/>
</dbReference>
<sequence length="626" mass="64592">MGNSGRPAARSGRETPDHRSAARYLLWLTRRQLPRVAAGATFGTLWMTGLMMPPYLLSRALDDGLVPGRRGPLLGWTAALLAMGALNAALAIARHRTMTRVRMDATFRTVRVVVDQTLRLGASLPHRVTAGEVVTIGIGDVGVISQTLTLTGPGVGAVIAYGVVAALLLAVDPALAALVLLGVPALAVLVGPLLRRLEGAEARYRERQSGLADRLADLVGGVRVLGGLGGKEVFAARYRRESAALLAEGYRVGAHASWIQALGVGLPALFLAAVTWLAARMAADGALSVGELVAVYGYTAALAAPVSFLIEAGYDVTRGLVAARRVVRFLDLAPDARGGGSDGGDGPPVPSVLRDPVSGVEVVPGTLTVLAGARPEESAAVVDRLGGVAGTAATWGAVRLDAVRLDAVDVARLRERVLVADNEAALFAGTVREAVSGRRARPADAVARALHTAVAEDIVRALPGGLDARLDADGSNLSGGQRQRLRLVRALLADPEVLLAVEPTSAVDAHTEAAVAARLHTARAGRTTVIAATSPLVLDRADVVYHLSGGRVAAVGTHRELLASAPEYRALVVRGADDEPPAGPGAVPDAPDVPYAPDAPGGDLPARRAPVDEVPGQPVPVAEETP</sequence>
<dbReference type="GO" id="GO:0015421">
    <property type="term" value="F:ABC-type oligopeptide transporter activity"/>
    <property type="evidence" value="ECO:0007669"/>
    <property type="project" value="TreeGrafter"/>
</dbReference>
<proteinExistence type="predicted"/>
<keyword evidence="9" id="KW-0067">ATP-binding</keyword>
<dbReference type="AlphaFoldDB" id="A0A553YC44"/>
<evidence type="ECO:0000313" key="10">
    <source>
        <dbReference type="Proteomes" id="UP000320888"/>
    </source>
</evidence>
<name>A0A553YC44_9ACTN</name>
<feature type="transmembrane region" description="Helical" evidence="6">
    <location>
        <begin position="175"/>
        <end position="194"/>
    </location>
</feature>
<reference evidence="9 10" key="1">
    <citation type="submission" date="2019-07" db="EMBL/GenBank/DDBJ databases">
        <title>Draft genome for Streptomyces benahoarensis MZ03-48.</title>
        <authorList>
            <person name="Gonzalez-Pimentel J.L."/>
        </authorList>
    </citation>
    <scope>NUCLEOTIDE SEQUENCE [LARGE SCALE GENOMIC DNA]</scope>
    <source>
        <strain evidence="9 10">MZ03-48</strain>
    </source>
</reference>
<keyword evidence="3 6" id="KW-1133">Transmembrane helix</keyword>